<evidence type="ECO:0000256" key="8">
    <source>
        <dbReference type="ARBA" id="ARBA00023015"/>
    </source>
</evidence>
<keyword evidence="8" id="KW-0805">Transcription regulation</keyword>
<proteinExistence type="inferred from homology"/>
<keyword evidence="9" id="KW-0238">DNA-binding</keyword>
<evidence type="ECO:0000313" key="14">
    <source>
        <dbReference type="EMBL" id="MEE2051740.1"/>
    </source>
</evidence>
<evidence type="ECO:0000259" key="13">
    <source>
        <dbReference type="PROSITE" id="PS51674"/>
    </source>
</evidence>
<keyword evidence="7" id="KW-0411">Iron-sulfur</keyword>
<evidence type="ECO:0000256" key="7">
    <source>
        <dbReference type="ARBA" id="ARBA00023014"/>
    </source>
</evidence>
<evidence type="ECO:0000256" key="6">
    <source>
        <dbReference type="ARBA" id="ARBA00023004"/>
    </source>
</evidence>
<keyword evidence="4" id="KW-0004">4Fe-4S</keyword>
<sequence>MRKTTIERTGSPLVLDTPITAWATKAACKGEELELFFGPDHEKQADREKREQEALSICRTCTVVSECLEAALSQGARQWGVQGGMTADRRRTARKGRDKLAVEEAPAPKPKKPQRLSTERVDVVGTMRRLQALAVIGHSPKAIGAVIGASSSYLNDLRTGGTRMASVSVEVADALAREYPRLVRTPPGVQSALTMRNAAKQGWDGPPAWVGVDMDDPAARPRETAAAA</sequence>
<evidence type="ECO:0000256" key="10">
    <source>
        <dbReference type="ARBA" id="ARBA00023157"/>
    </source>
</evidence>
<evidence type="ECO:0000256" key="9">
    <source>
        <dbReference type="ARBA" id="ARBA00023125"/>
    </source>
</evidence>
<dbReference type="Pfam" id="PF02467">
    <property type="entry name" value="Whib"/>
    <property type="match status" value="1"/>
</dbReference>
<name>A0ABU7KR11_9ACTN</name>
<protein>
    <submittedName>
        <fullName evidence="14">WhiB family transcriptional regulator</fullName>
    </submittedName>
</protein>
<keyword evidence="6" id="KW-0408">Iron</keyword>
<evidence type="ECO:0000313" key="15">
    <source>
        <dbReference type="Proteomes" id="UP001348641"/>
    </source>
</evidence>
<keyword evidence="5" id="KW-0479">Metal-binding</keyword>
<dbReference type="InterPro" id="IPR034768">
    <property type="entry name" value="4FE4S_WBL"/>
</dbReference>
<dbReference type="RefSeq" id="WP_330158803.1">
    <property type="nucleotide sequence ID" value="NZ_BAAAJA010000049.1"/>
</dbReference>
<comment type="cofactor">
    <cofactor evidence="1">
        <name>[4Fe-4S] cluster</name>
        <dbReference type="ChEBI" id="CHEBI:49883"/>
    </cofactor>
</comment>
<gene>
    <name evidence="14" type="ORF">Q8A49_14665</name>
</gene>
<dbReference type="EMBL" id="JAUUCC010000033">
    <property type="protein sequence ID" value="MEE2051740.1"/>
    <property type="molecule type" value="Genomic_DNA"/>
</dbReference>
<reference evidence="14 15" key="1">
    <citation type="submission" date="2023-07" db="EMBL/GenBank/DDBJ databases">
        <authorList>
            <person name="Girao M."/>
            <person name="Carvalho M.F."/>
        </authorList>
    </citation>
    <scope>NUCLEOTIDE SEQUENCE [LARGE SCALE GENOMIC DNA]</scope>
    <source>
        <strain evidence="14 15">66/93</strain>
    </source>
</reference>
<keyword evidence="11" id="KW-0804">Transcription</keyword>
<keyword evidence="10" id="KW-1015">Disulfide bond</keyword>
<organism evidence="14 15">
    <name type="scientific">Nocardiopsis tropica</name>
    <dbReference type="NCBI Taxonomy" id="109330"/>
    <lineage>
        <taxon>Bacteria</taxon>
        <taxon>Bacillati</taxon>
        <taxon>Actinomycetota</taxon>
        <taxon>Actinomycetes</taxon>
        <taxon>Streptosporangiales</taxon>
        <taxon>Nocardiopsidaceae</taxon>
        <taxon>Nocardiopsis</taxon>
    </lineage>
</organism>
<feature type="domain" description="4Fe-4S Wbl-type" evidence="13">
    <location>
        <begin position="27"/>
        <end position="92"/>
    </location>
</feature>
<feature type="region of interest" description="Disordered" evidence="12">
    <location>
        <begin position="81"/>
        <end position="117"/>
    </location>
</feature>
<evidence type="ECO:0000256" key="3">
    <source>
        <dbReference type="ARBA" id="ARBA00006597"/>
    </source>
</evidence>
<comment type="similarity">
    <text evidence="3">Belongs to the WhiB family.</text>
</comment>
<dbReference type="PROSITE" id="PS51674">
    <property type="entry name" value="4FE4S_WBL"/>
    <property type="match status" value="1"/>
</dbReference>
<dbReference type="Proteomes" id="UP001348641">
    <property type="component" value="Unassembled WGS sequence"/>
</dbReference>
<evidence type="ECO:0000256" key="12">
    <source>
        <dbReference type="SAM" id="MobiDB-lite"/>
    </source>
</evidence>
<comment type="subcellular location">
    <subcellularLocation>
        <location evidence="2">Cytoplasm</location>
    </subcellularLocation>
</comment>
<evidence type="ECO:0000256" key="2">
    <source>
        <dbReference type="ARBA" id="ARBA00004496"/>
    </source>
</evidence>
<evidence type="ECO:0000256" key="5">
    <source>
        <dbReference type="ARBA" id="ARBA00022723"/>
    </source>
</evidence>
<dbReference type="InterPro" id="IPR003482">
    <property type="entry name" value="Whib"/>
</dbReference>
<accession>A0ABU7KR11</accession>
<evidence type="ECO:0000256" key="1">
    <source>
        <dbReference type="ARBA" id="ARBA00001966"/>
    </source>
</evidence>
<comment type="caution">
    <text evidence="14">The sequence shown here is derived from an EMBL/GenBank/DDBJ whole genome shotgun (WGS) entry which is preliminary data.</text>
</comment>
<dbReference type="PANTHER" id="PTHR38839">
    <property type="entry name" value="TRANSCRIPTIONAL REGULATOR WHID-RELATED"/>
    <property type="match status" value="1"/>
</dbReference>
<evidence type="ECO:0000256" key="11">
    <source>
        <dbReference type="ARBA" id="ARBA00023163"/>
    </source>
</evidence>
<evidence type="ECO:0000256" key="4">
    <source>
        <dbReference type="ARBA" id="ARBA00022485"/>
    </source>
</evidence>